<evidence type="ECO:0000313" key="3">
    <source>
        <dbReference type="EMBL" id="BCJ70155.1"/>
    </source>
</evidence>
<evidence type="ECO:0000313" key="4">
    <source>
        <dbReference type="Proteomes" id="UP000680866"/>
    </source>
</evidence>
<dbReference type="SUPFAM" id="SSF46955">
    <property type="entry name" value="Putative DNA-binding domain"/>
    <property type="match status" value="1"/>
</dbReference>
<dbReference type="Proteomes" id="UP000680866">
    <property type="component" value="Chromosome"/>
</dbReference>
<dbReference type="SMART" id="SM00422">
    <property type="entry name" value="HTH_MERR"/>
    <property type="match status" value="1"/>
</dbReference>
<dbReference type="KEGG" id="pry:Prubr_71760"/>
<dbReference type="Pfam" id="PF13411">
    <property type="entry name" value="MerR_1"/>
    <property type="match status" value="1"/>
</dbReference>
<dbReference type="InterPro" id="IPR047057">
    <property type="entry name" value="MerR_fam"/>
</dbReference>
<accession>A0A810NFZ8</accession>
<name>A0A810NFZ8_9ACTN</name>
<dbReference type="EMBL" id="AP023359">
    <property type="protein sequence ID" value="BCJ70155.1"/>
    <property type="molecule type" value="Genomic_DNA"/>
</dbReference>
<dbReference type="PANTHER" id="PTHR30204:SF97">
    <property type="entry name" value="MERR FAMILY REGULATORY PROTEIN"/>
    <property type="match status" value="1"/>
</dbReference>
<gene>
    <name evidence="3" type="ORF">Prubr_71760</name>
</gene>
<dbReference type="GO" id="GO:0003677">
    <property type="term" value="F:DNA binding"/>
    <property type="evidence" value="ECO:0007669"/>
    <property type="project" value="UniProtKB-KW"/>
</dbReference>
<sequence length="113" mass="12463">MRIGELAVATGASARSLRYYEEQGLISSQRSASGQRHYPPAAVERVRLVRSLLAAGLSSTTINDVLPCIADESIRTPALEARLREELARIDGQIRDLRRTRDTLAAVIADYRV</sequence>
<dbReference type="InterPro" id="IPR000551">
    <property type="entry name" value="MerR-type_HTH_dom"/>
</dbReference>
<keyword evidence="4" id="KW-1185">Reference proteome</keyword>
<evidence type="ECO:0000256" key="1">
    <source>
        <dbReference type="ARBA" id="ARBA00023125"/>
    </source>
</evidence>
<dbReference type="PANTHER" id="PTHR30204">
    <property type="entry name" value="REDOX-CYCLING DRUG-SENSING TRANSCRIPTIONAL ACTIVATOR SOXR"/>
    <property type="match status" value="1"/>
</dbReference>
<protein>
    <submittedName>
        <fullName evidence="3">MerR family transcriptional regulator</fullName>
    </submittedName>
</protein>
<dbReference type="PROSITE" id="PS50937">
    <property type="entry name" value="HTH_MERR_2"/>
    <property type="match status" value="1"/>
</dbReference>
<dbReference type="AlphaFoldDB" id="A0A810NFZ8"/>
<evidence type="ECO:0000259" key="2">
    <source>
        <dbReference type="PROSITE" id="PS50937"/>
    </source>
</evidence>
<dbReference type="PRINTS" id="PR00040">
    <property type="entry name" value="HTHMERR"/>
</dbReference>
<dbReference type="GO" id="GO:0003700">
    <property type="term" value="F:DNA-binding transcription factor activity"/>
    <property type="evidence" value="ECO:0007669"/>
    <property type="project" value="InterPro"/>
</dbReference>
<dbReference type="CDD" id="cd01282">
    <property type="entry name" value="HTH_MerR-like_sg3"/>
    <property type="match status" value="1"/>
</dbReference>
<reference evidence="3" key="1">
    <citation type="submission" date="2020-08" db="EMBL/GenBank/DDBJ databases">
        <title>Whole genome shotgun sequence of Polymorphospora rubra NBRC 101157.</title>
        <authorList>
            <person name="Komaki H."/>
            <person name="Tamura T."/>
        </authorList>
    </citation>
    <scope>NUCLEOTIDE SEQUENCE</scope>
    <source>
        <strain evidence="3">NBRC 101157</strain>
    </source>
</reference>
<dbReference type="Gene3D" id="1.10.1660.10">
    <property type="match status" value="1"/>
</dbReference>
<keyword evidence="1" id="KW-0238">DNA-binding</keyword>
<dbReference type="RefSeq" id="WP_212819875.1">
    <property type="nucleotide sequence ID" value="NZ_AP023359.1"/>
</dbReference>
<proteinExistence type="predicted"/>
<organism evidence="3 4">
    <name type="scientific">Polymorphospora rubra</name>
    <dbReference type="NCBI Taxonomy" id="338584"/>
    <lineage>
        <taxon>Bacteria</taxon>
        <taxon>Bacillati</taxon>
        <taxon>Actinomycetota</taxon>
        <taxon>Actinomycetes</taxon>
        <taxon>Micromonosporales</taxon>
        <taxon>Micromonosporaceae</taxon>
        <taxon>Polymorphospora</taxon>
    </lineage>
</organism>
<dbReference type="InterPro" id="IPR009061">
    <property type="entry name" value="DNA-bd_dom_put_sf"/>
</dbReference>
<feature type="domain" description="HTH merR-type" evidence="2">
    <location>
        <begin position="1"/>
        <end position="68"/>
    </location>
</feature>